<evidence type="ECO:0000256" key="3">
    <source>
        <dbReference type="ARBA" id="ARBA00023015"/>
    </source>
</evidence>
<keyword evidence="9" id="KW-1185">Reference proteome</keyword>
<dbReference type="GeneID" id="6751176"/>
<dbReference type="CTD" id="6751176"/>
<dbReference type="InterPro" id="IPR021627">
    <property type="entry name" value="Mediator_Med27"/>
</dbReference>
<accession>B3RP46</accession>
<dbReference type="PANTHER" id="PTHR13130:SF4">
    <property type="entry name" value="MEDIATOR OF RNA POLYMERASE II TRANSCRIPTION SUBUNIT 27"/>
    <property type="match status" value="1"/>
</dbReference>
<gene>
    <name evidence="8" type="ORF">TRIADDRAFT_53401</name>
</gene>
<organism evidence="8 9">
    <name type="scientific">Trichoplax adhaerens</name>
    <name type="common">Trichoplax reptans</name>
    <dbReference type="NCBI Taxonomy" id="10228"/>
    <lineage>
        <taxon>Eukaryota</taxon>
        <taxon>Metazoa</taxon>
        <taxon>Placozoa</taxon>
        <taxon>Uniplacotomia</taxon>
        <taxon>Trichoplacea</taxon>
        <taxon>Trichoplacidae</taxon>
        <taxon>Trichoplax</taxon>
    </lineage>
</organism>
<sequence>MNGNSNGISTSNTDSNPTQNGSTSNDSTTVEANLLKLQDALHAIRELRWNVKDLFNDLNDQILAAHHQEDADTQTKNMTQLKQKLEDANTSIKHHLMQLSNAEFKSMPSLPPSSALPSLLLYDPQLEGKSTHQDLINSYEWNQNVKTNSKVIYQIMDKRQHEINFLQNENDDKLSRSADHDISNLQNIKNDMLTRIGNSHEELVIDTSSNDGSLVKVTIKNTMTALIYITESLVISKVLVMAPEELNKVTLRATSASLHYYGNNTPAAALELFLYLYKHGLRSTFSKQFCVELTSIVTAVNFLFDARYTNNLSYSAMCSYLNSE</sequence>
<keyword evidence="6" id="KW-0175">Coiled coil</keyword>
<keyword evidence="3" id="KW-0805">Transcription regulation</keyword>
<evidence type="ECO:0000256" key="4">
    <source>
        <dbReference type="ARBA" id="ARBA00023163"/>
    </source>
</evidence>
<dbReference type="PANTHER" id="PTHR13130">
    <property type="entry name" value="34 KDA TRANSCRIPTIONAL CO-ACTIVATOR-RELATED"/>
    <property type="match status" value="1"/>
</dbReference>
<dbReference type="GO" id="GO:0006357">
    <property type="term" value="P:regulation of transcription by RNA polymerase II"/>
    <property type="evidence" value="ECO:0000318"/>
    <property type="project" value="GO_Central"/>
</dbReference>
<dbReference type="FunCoup" id="B3RP46">
    <property type="interactions" value="1477"/>
</dbReference>
<evidence type="ECO:0000313" key="9">
    <source>
        <dbReference type="Proteomes" id="UP000009022"/>
    </source>
</evidence>
<dbReference type="AlphaFoldDB" id="B3RP46"/>
<evidence type="ECO:0000313" key="8">
    <source>
        <dbReference type="EMBL" id="EDV27571.1"/>
    </source>
</evidence>
<reference evidence="8 9" key="1">
    <citation type="journal article" date="2008" name="Nature">
        <title>The Trichoplax genome and the nature of placozoans.</title>
        <authorList>
            <person name="Srivastava M."/>
            <person name="Begovic E."/>
            <person name="Chapman J."/>
            <person name="Putnam N.H."/>
            <person name="Hellsten U."/>
            <person name="Kawashima T."/>
            <person name="Kuo A."/>
            <person name="Mitros T."/>
            <person name="Salamov A."/>
            <person name="Carpenter M.L."/>
            <person name="Signorovitch A.Y."/>
            <person name="Moreno M.A."/>
            <person name="Kamm K."/>
            <person name="Grimwood J."/>
            <person name="Schmutz J."/>
            <person name="Shapiro H."/>
            <person name="Grigoriev I.V."/>
            <person name="Buss L.W."/>
            <person name="Schierwater B."/>
            <person name="Dellaporta S.L."/>
            <person name="Rokhsar D.S."/>
        </authorList>
    </citation>
    <scope>NUCLEOTIDE SEQUENCE [LARGE SCALE GENOMIC DNA]</scope>
    <source>
        <strain evidence="8 9">Grell-BS-1999</strain>
    </source>
</reference>
<feature type="region of interest" description="Disordered" evidence="7">
    <location>
        <begin position="1"/>
        <end position="27"/>
    </location>
</feature>
<evidence type="ECO:0000256" key="2">
    <source>
        <dbReference type="ARBA" id="ARBA00008048"/>
    </source>
</evidence>
<evidence type="ECO:0000256" key="7">
    <source>
        <dbReference type="SAM" id="MobiDB-lite"/>
    </source>
</evidence>
<feature type="coiled-coil region" evidence="6">
    <location>
        <begin position="64"/>
        <end position="98"/>
    </location>
</feature>
<feature type="compositionally biased region" description="Low complexity" evidence="7">
    <location>
        <begin position="1"/>
        <end position="16"/>
    </location>
</feature>
<protein>
    <submittedName>
        <fullName evidence="8">Uncharacterized protein</fullName>
    </submittedName>
</protein>
<evidence type="ECO:0000256" key="6">
    <source>
        <dbReference type="SAM" id="Coils"/>
    </source>
</evidence>
<proteinExistence type="inferred from homology"/>
<keyword evidence="5" id="KW-0539">Nucleus</keyword>
<dbReference type="STRING" id="10228.B3RP46"/>
<evidence type="ECO:0000256" key="1">
    <source>
        <dbReference type="ARBA" id="ARBA00004123"/>
    </source>
</evidence>
<feature type="compositionally biased region" description="Polar residues" evidence="7">
    <location>
        <begin position="17"/>
        <end position="27"/>
    </location>
</feature>
<dbReference type="KEGG" id="tad:TRIADDRAFT_53401"/>
<dbReference type="PhylomeDB" id="B3RP46"/>
<name>B3RP46_TRIAD</name>
<keyword evidence="4" id="KW-0804">Transcription</keyword>
<dbReference type="InParanoid" id="B3RP46"/>
<dbReference type="GO" id="GO:0003713">
    <property type="term" value="F:transcription coactivator activity"/>
    <property type="evidence" value="ECO:0000318"/>
    <property type="project" value="GO_Central"/>
</dbReference>
<dbReference type="EMBL" id="DS985242">
    <property type="protein sequence ID" value="EDV27571.1"/>
    <property type="molecule type" value="Genomic_DNA"/>
</dbReference>
<comment type="similarity">
    <text evidence="2">Belongs to the Mediator complex subunit 27 family.</text>
</comment>
<dbReference type="HOGENOM" id="CLU_858768_0_0_1"/>
<comment type="subcellular location">
    <subcellularLocation>
        <location evidence="1">Nucleus</location>
    </subcellularLocation>
</comment>
<evidence type="ECO:0000256" key="5">
    <source>
        <dbReference type="ARBA" id="ARBA00023242"/>
    </source>
</evidence>
<dbReference type="Proteomes" id="UP000009022">
    <property type="component" value="Unassembled WGS sequence"/>
</dbReference>
<dbReference type="RefSeq" id="XP_002109405.1">
    <property type="nucleotide sequence ID" value="XM_002109369.1"/>
</dbReference>
<dbReference type="GO" id="GO:0016592">
    <property type="term" value="C:mediator complex"/>
    <property type="evidence" value="ECO:0000318"/>
    <property type="project" value="GO_Central"/>
</dbReference>